<proteinExistence type="predicted"/>
<name>A0ABV8H3W3_9FLAO</name>
<reference evidence="3" key="1">
    <citation type="journal article" date="2019" name="Int. J. Syst. Evol. Microbiol.">
        <title>The Global Catalogue of Microorganisms (GCM) 10K type strain sequencing project: providing services to taxonomists for standard genome sequencing and annotation.</title>
        <authorList>
            <consortium name="The Broad Institute Genomics Platform"/>
            <consortium name="The Broad Institute Genome Sequencing Center for Infectious Disease"/>
            <person name="Wu L."/>
            <person name="Ma J."/>
        </authorList>
    </citation>
    <scope>NUCLEOTIDE SEQUENCE [LARGE SCALE GENOMIC DNA]</scope>
    <source>
        <strain evidence="3">CECT 9128</strain>
    </source>
</reference>
<dbReference type="Pfam" id="PF13648">
    <property type="entry name" value="Lipocalin_4"/>
    <property type="match status" value="1"/>
</dbReference>
<keyword evidence="3" id="KW-1185">Reference proteome</keyword>
<feature type="domain" description="Lipocalin-like" evidence="1">
    <location>
        <begin position="5"/>
        <end position="113"/>
    </location>
</feature>
<gene>
    <name evidence="2" type="ORF">ACFOS1_04130</name>
</gene>
<accession>A0ABV8H3W3</accession>
<evidence type="ECO:0000313" key="3">
    <source>
        <dbReference type="Proteomes" id="UP001595793"/>
    </source>
</evidence>
<comment type="caution">
    <text evidence="2">The sequence shown here is derived from an EMBL/GenBank/DDBJ whole genome shotgun (WGS) entry which is preliminary data.</text>
</comment>
<dbReference type="EMBL" id="JBHSAS010000006">
    <property type="protein sequence ID" value="MFC4026580.1"/>
    <property type="molecule type" value="Genomic_DNA"/>
</dbReference>
<organism evidence="2 3">
    <name type="scientific">Zunongwangia endophytica</name>
    <dbReference type="NCBI Taxonomy" id="1808945"/>
    <lineage>
        <taxon>Bacteria</taxon>
        <taxon>Pseudomonadati</taxon>
        <taxon>Bacteroidota</taxon>
        <taxon>Flavobacteriia</taxon>
        <taxon>Flavobacteriales</taxon>
        <taxon>Flavobacteriaceae</taxon>
        <taxon>Zunongwangia</taxon>
    </lineage>
</organism>
<protein>
    <submittedName>
        <fullName evidence="2">Lipocalin family protein</fullName>
    </submittedName>
</protein>
<evidence type="ECO:0000259" key="1">
    <source>
        <dbReference type="Pfam" id="PF13648"/>
    </source>
</evidence>
<evidence type="ECO:0000313" key="2">
    <source>
        <dbReference type="EMBL" id="MFC4026580.1"/>
    </source>
</evidence>
<dbReference type="RefSeq" id="WP_290236012.1">
    <property type="nucleotide sequence ID" value="NZ_JAUFPZ010000002.1"/>
</dbReference>
<dbReference type="InterPro" id="IPR024311">
    <property type="entry name" value="Lipocalin-like"/>
</dbReference>
<dbReference type="Proteomes" id="UP001595793">
    <property type="component" value="Unassembled WGS sequence"/>
</dbReference>
<sequence>MTNKINGTWKVSDIYCRGIMDLGTVNYEFVGQSIGFDNYTFNFSKGGTYKLSGSYTAAITTIIDGQQNESQEEIPFASASGFYAIERNTLFLETDDEIQEIDIVEISSDQLVLNASGSSFLTRGMGDLANVEVMDITLEKQ</sequence>